<evidence type="ECO:0000256" key="2">
    <source>
        <dbReference type="SAM" id="SignalP"/>
    </source>
</evidence>
<feature type="chain" id="PRO_5007512074" evidence="2">
    <location>
        <begin position="26"/>
        <end position="530"/>
    </location>
</feature>
<dbReference type="InterPro" id="IPR028994">
    <property type="entry name" value="Integrin_alpha_N"/>
</dbReference>
<evidence type="ECO:0000256" key="1">
    <source>
        <dbReference type="ARBA" id="ARBA00022729"/>
    </source>
</evidence>
<dbReference type="KEGG" id="abac:LuPra_05513"/>
<dbReference type="RefSeq" id="WP_110173711.1">
    <property type="nucleotide sequence ID" value="NZ_CP015136.1"/>
</dbReference>
<dbReference type="SUPFAM" id="SSF69318">
    <property type="entry name" value="Integrin alpha N-terminal domain"/>
    <property type="match status" value="1"/>
</dbReference>
<dbReference type="EMBL" id="CP015136">
    <property type="protein sequence ID" value="AMY12240.1"/>
    <property type="molecule type" value="Genomic_DNA"/>
</dbReference>
<dbReference type="STRING" id="1855912.LuPra_05513"/>
<dbReference type="PATRIC" id="fig|1813736.3.peg.5798"/>
<proteinExistence type="predicted"/>
<accession>A0A143PW19</accession>
<protein>
    <submittedName>
        <fullName evidence="3">FG-GAP repeat</fullName>
    </submittedName>
</protein>
<organism evidence="3 4">
    <name type="scientific">Luteitalea pratensis</name>
    <dbReference type="NCBI Taxonomy" id="1855912"/>
    <lineage>
        <taxon>Bacteria</taxon>
        <taxon>Pseudomonadati</taxon>
        <taxon>Acidobacteriota</taxon>
        <taxon>Vicinamibacteria</taxon>
        <taxon>Vicinamibacterales</taxon>
        <taxon>Vicinamibacteraceae</taxon>
        <taxon>Luteitalea</taxon>
    </lineage>
</organism>
<dbReference type="Gene3D" id="2.130.10.130">
    <property type="entry name" value="Integrin alpha, N-terminal"/>
    <property type="match status" value="1"/>
</dbReference>
<dbReference type="PANTHER" id="PTHR46580">
    <property type="entry name" value="SENSOR KINASE-RELATED"/>
    <property type="match status" value="1"/>
</dbReference>
<keyword evidence="4" id="KW-1185">Reference proteome</keyword>
<reference evidence="3 4" key="1">
    <citation type="journal article" date="2016" name="Genome Announc.">
        <title>First Complete Genome Sequence of a Subdivision 6 Acidobacterium Strain.</title>
        <authorList>
            <person name="Huang S."/>
            <person name="Vieira S."/>
            <person name="Bunk B."/>
            <person name="Riedel T."/>
            <person name="Sproer C."/>
            <person name="Overmann J."/>
        </authorList>
    </citation>
    <scope>NUCLEOTIDE SEQUENCE [LARGE SCALE GENOMIC DNA]</scope>
    <source>
        <strain evidence="4">DSM 100886 HEG_-6_39</strain>
    </source>
</reference>
<dbReference type="PANTHER" id="PTHR46580:SF4">
    <property type="entry name" value="ATP_GTP-BINDING PROTEIN"/>
    <property type="match status" value="1"/>
</dbReference>
<dbReference type="AlphaFoldDB" id="A0A143PW19"/>
<dbReference type="Proteomes" id="UP000076079">
    <property type="component" value="Chromosome"/>
</dbReference>
<dbReference type="InterPro" id="IPR013517">
    <property type="entry name" value="FG-GAP"/>
</dbReference>
<evidence type="ECO:0000313" key="4">
    <source>
        <dbReference type="Proteomes" id="UP000076079"/>
    </source>
</evidence>
<name>A0A143PW19_LUTPR</name>
<dbReference type="OrthoDB" id="102721at2"/>
<keyword evidence="1 2" id="KW-0732">Signal</keyword>
<sequence precursor="true">MHLRQRTRRAAALRWLLALALLAGAPAVYPSHRGHGIGRVVASAATQNLPAATEAEARQRCGTVCHKFPPPDILPRAAWRDELVRMQLIADGVPEPAGRMGGGSAMIALPPDMLRIQRFYEGAAPDLLPAHAPWPGTGSAPVTFDRQPLQLAGRPGPSHPAVANVRLLDLDGDGQPEVVASDMRAGLILAGTPTRGGTLKIIADDVPHPSHIEQIDLDKDGLQDLLIGDLGSFQPADHTNGAIVWLRRNKDGSYKSFVLADKLGRVADVRAADFDGDGDLDLVAAVFGWRRTGSLILFENRTRDWKAPQLLAAELDPRHGAIHVPIADLNGDGKPDIVVLFAQEHETVAALINTGKGTFRTETIFAAPHPNWGSSGIELVDVDKDGDLDVLYTHGDTFDDFILKPYHGITLLENTGTYPYVARSIAAMPGAHRAMAADLDSDGDLDIAAAAMVPGGGGPAETTLPAVVWIEQTAPWTWARHTIKMGTPAHATLAVGDADSDGRPDIIVGDFAFGPPMDGIVDVWKNRGKR</sequence>
<reference evidence="4" key="2">
    <citation type="submission" date="2016-04" db="EMBL/GenBank/DDBJ databases">
        <title>First Complete Genome Sequence of a Subdivision 6 Acidobacterium.</title>
        <authorList>
            <person name="Huang S."/>
            <person name="Vieira S."/>
            <person name="Bunk B."/>
            <person name="Riedel T."/>
            <person name="Sproeer C."/>
            <person name="Overmann J."/>
        </authorList>
    </citation>
    <scope>NUCLEOTIDE SEQUENCE [LARGE SCALE GENOMIC DNA]</scope>
    <source>
        <strain evidence="4">DSM 100886 HEG_-6_39</strain>
    </source>
</reference>
<feature type="signal peptide" evidence="2">
    <location>
        <begin position="1"/>
        <end position="25"/>
    </location>
</feature>
<evidence type="ECO:0000313" key="3">
    <source>
        <dbReference type="EMBL" id="AMY12240.1"/>
    </source>
</evidence>
<dbReference type="Pfam" id="PF13517">
    <property type="entry name" value="FG-GAP_3"/>
    <property type="match status" value="2"/>
</dbReference>
<gene>
    <name evidence="3" type="ORF">LuPra_05513</name>
</gene>